<sequence length="47" mass="5266">MNREPMVTESLGSYEPPALEEVGIFDEVTLGRPSWGFEADWSCVMVC</sequence>
<gene>
    <name evidence="1" type="ORF">UA74_07680</name>
</gene>
<dbReference type="AlphaFoldDB" id="A0AAC9LB19"/>
<dbReference type="Proteomes" id="UP000185511">
    <property type="component" value="Chromosome"/>
</dbReference>
<dbReference type="RefSeq" id="WP_157434053.1">
    <property type="nucleotide sequence ID" value="NZ_CP016076.1"/>
</dbReference>
<name>A0AAC9LB19_9PSEU</name>
<reference evidence="2" key="1">
    <citation type="submission" date="2016-06" db="EMBL/GenBank/DDBJ databases">
        <title>Complete genome sequence of Actinoalloteichus fjordicus DSM 46855 (=ADI127-17), type strain of the new species Actinoalloteichus fjordicus.</title>
        <authorList>
            <person name="Ruckert C."/>
            <person name="Nouioui I."/>
            <person name="Willmese J."/>
            <person name="van Wezel G."/>
            <person name="Klenk H.-P."/>
            <person name="Kalinowski J."/>
            <person name="Zotchev S.B."/>
        </authorList>
    </citation>
    <scope>NUCLEOTIDE SEQUENCE [LARGE SCALE GENOMIC DNA]</scope>
    <source>
        <strain evidence="2">ADI127-7</strain>
    </source>
</reference>
<dbReference type="NCBIfam" id="NF033521">
    <property type="entry name" value="lasso_leader_L3"/>
    <property type="match status" value="1"/>
</dbReference>
<evidence type="ECO:0000313" key="2">
    <source>
        <dbReference type="Proteomes" id="UP000185511"/>
    </source>
</evidence>
<keyword evidence="2" id="KW-1185">Reference proteome</keyword>
<dbReference type="KEGG" id="acad:UA74_07680"/>
<evidence type="ECO:0008006" key="3">
    <source>
        <dbReference type="Google" id="ProtNLM"/>
    </source>
</evidence>
<proteinExistence type="predicted"/>
<evidence type="ECO:0000313" key="1">
    <source>
        <dbReference type="EMBL" id="APU13605.1"/>
    </source>
</evidence>
<accession>A0AAC9LB19</accession>
<protein>
    <recommendedName>
        <fullName evidence="3">Lasso RiPP family leader peptide-containing protein</fullName>
    </recommendedName>
</protein>
<organism evidence="1 2">
    <name type="scientific">Actinoalloteichus fjordicus</name>
    <dbReference type="NCBI Taxonomy" id="1612552"/>
    <lineage>
        <taxon>Bacteria</taxon>
        <taxon>Bacillati</taxon>
        <taxon>Actinomycetota</taxon>
        <taxon>Actinomycetes</taxon>
        <taxon>Pseudonocardiales</taxon>
        <taxon>Pseudonocardiaceae</taxon>
        <taxon>Actinoalloteichus</taxon>
    </lineage>
</organism>
<dbReference type="EMBL" id="CP016076">
    <property type="protein sequence ID" value="APU13605.1"/>
    <property type="molecule type" value="Genomic_DNA"/>
</dbReference>